<proteinExistence type="predicted"/>
<sequence>MADSTYTDIWRRNLAPLSGTSRDGLPLSENRAPASDIAPWVARLISAKATNDPDMLLACGMCNDMDYTRYVFNGRWTAMTRDGHGTYHNEVLQFGQHARYMPLTVTGDIMSAGFGLRAGAWHALTKRSAVEIVDRIERVDIFGIGHPDFQDVLTDQYTPEQWNIALEEALRRYIKKHDPEPPDPISAAFEMAAFENPTRSLSELAESFNISLRKLERVVKRDFGLTPRLVMRRARALDLASSLCGVVDEDEEQDIILRYFDQSHLIREFASFFGVTPHKFRAEPRPLMTIAMEQRQARRLEELERLEPGERRPWQP</sequence>
<evidence type="ECO:0000313" key="2">
    <source>
        <dbReference type="EMBL" id="WFL78801.1"/>
    </source>
</evidence>
<dbReference type="SMART" id="SM00342">
    <property type="entry name" value="HTH_ARAC"/>
    <property type="match status" value="1"/>
</dbReference>
<feature type="domain" description="HTH araC/xylS-type" evidence="1">
    <location>
        <begin position="168"/>
        <end position="283"/>
    </location>
</feature>
<dbReference type="RefSeq" id="WP_278017491.1">
    <property type="nucleotide sequence ID" value="NZ_CP121106.1"/>
</dbReference>
<organism evidence="2 3">
    <name type="scientific">Altererythrobacter arenosus</name>
    <dbReference type="NCBI Taxonomy" id="3032592"/>
    <lineage>
        <taxon>Bacteria</taxon>
        <taxon>Pseudomonadati</taxon>
        <taxon>Pseudomonadota</taxon>
        <taxon>Alphaproteobacteria</taxon>
        <taxon>Sphingomonadales</taxon>
        <taxon>Erythrobacteraceae</taxon>
        <taxon>Altererythrobacter</taxon>
    </lineage>
</organism>
<protein>
    <submittedName>
        <fullName evidence="2">Helix-turn-helix domain-containing protein</fullName>
    </submittedName>
</protein>
<dbReference type="Pfam" id="PF12833">
    <property type="entry name" value="HTH_18"/>
    <property type="match status" value="1"/>
</dbReference>
<accession>A0ABY8FZP7</accession>
<gene>
    <name evidence="2" type="ORF">P7228_06990</name>
</gene>
<evidence type="ECO:0000313" key="3">
    <source>
        <dbReference type="Proteomes" id="UP001215827"/>
    </source>
</evidence>
<reference evidence="2 3" key="1">
    <citation type="submission" date="2023-03" db="EMBL/GenBank/DDBJ databases">
        <title>Altererythrobacter sp. CAU 1644 isolated from sand.</title>
        <authorList>
            <person name="Kim W."/>
        </authorList>
    </citation>
    <scope>NUCLEOTIDE SEQUENCE [LARGE SCALE GENOMIC DNA]</scope>
    <source>
        <strain evidence="2 3">CAU 1644</strain>
    </source>
</reference>
<dbReference type="InterPro" id="IPR018060">
    <property type="entry name" value="HTH_AraC"/>
</dbReference>
<name>A0ABY8FZP7_9SPHN</name>
<dbReference type="Proteomes" id="UP001215827">
    <property type="component" value="Chromosome"/>
</dbReference>
<dbReference type="PROSITE" id="PS01124">
    <property type="entry name" value="HTH_ARAC_FAMILY_2"/>
    <property type="match status" value="1"/>
</dbReference>
<dbReference type="EMBL" id="CP121106">
    <property type="protein sequence ID" value="WFL78801.1"/>
    <property type="molecule type" value="Genomic_DNA"/>
</dbReference>
<keyword evidence="3" id="KW-1185">Reference proteome</keyword>
<dbReference type="Gene3D" id="1.10.10.60">
    <property type="entry name" value="Homeodomain-like"/>
    <property type="match status" value="1"/>
</dbReference>
<evidence type="ECO:0000259" key="1">
    <source>
        <dbReference type="PROSITE" id="PS01124"/>
    </source>
</evidence>